<keyword evidence="3" id="KW-1185">Reference proteome</keyword>
<organism evidence="2 3">
    <name type="scientific">Actinidia rufa</name>
    <dbReference type="NCBI Taxonomy" id="165716"/>
    <lineage>
        <taxon>Eukaryota</taxon>
        <taxon>Viridiplantae</taxon>
        <taxon>Streptophyta</taxon>
        <taxon>Embryophyta</taxon>
        <taxon>Tracheophyta</taxon>
        <taxon>Spermatophyta</taxon>
        <taxon>Magnoliopsida</taxon>
        <taxon>eudicotyledons</taxon>
        <taxon>Gunneridae</taxon>
        <taxon>Pentapetalae</taxon>
        <taxon>asterids</taxon>
        <taxon>Ericales</taxon>
        <taxon>Actinidiaceae</taxon>
        <taxon>Actinidia</taxon>
    </lineage>
</organism>
<reference evidence="3" key="1">
    <citation type="submission" date="2019-07" db="EMBL/GenBank/DDBJ databases">
        <title>De Novo Assembly of kiwifruit Actinidia rufa.</title>
        <authorList>
            <person name="Sugita-Konishi S."/>
            <person name="Sato K."/>
            <person name="Mori E."/>
            <person name="Abe Y."/>
            <person name="Kisaki G."/>
            <person name="Hamano K."/>
            <person name="Suezawa K."/>
            <person name="Otani M."/>
            <person name="Fukuda T."/>
            <person name="Manabe T."/>
            <person name="Gomi K."/>
            <person name="Tabuchi M."/>
            <person name="Akimitsu K."/>
            <person name="Kataoka I."/>
        </authorList>
    </citation>
    <scope>NUCLEOTIDE SEQUENCE [LARGE SCALE GENOMIC DNA]</scope>
    <source>
        <strain evidence="3">cv. Fuchu</strain>
    </source>
</reference>
<feature type="region of interest" description="Disordered" evidence="1">
    <location>
        <begin position="1"/>
        <end position="34"/>
    </location>
</feature>
<dbReference type="Proteomes" id="UP000585474">
    <property type="component" value="Unassembled WGS sequence"/>
</dbReference>
<proteinExistence type="predicted"/>
<feature type="compositionally biased region" description="Low complexity" evidence="1">
    <location>
        <begin position="22"/>
        <end position="31"/>
    </location>
</feature>
<protein>
    <submittedName>
        <fullName evidence="2">Similar to CW7</fullName>
    </submittedName>
</protein>
<gene>
    <name evidence="2" type="ORF">Acr_00g0088690</name>
</gene>
<evidence type="ECO:0000313" key="2">
    <source>
        <dbReference type="EMBL" id="GFS44132.1"/>
    </source>
</evidence>
<name>A0A7J0DWH6_9ERIC</name>
<accession>A0A7J0DWH6</accession>
<dbReference type="AlphaFoldDB" id="A0A7J0DWH6"/>
<evidence type="ECO:0000256" key="1">
    <source>
        <dbReference type="SAM" id="MobiDB-lite"/>
    </source>
</evidence>
<evidence type="ECO:0000313" key="3">
    <source>
        <dbReference type="Proteomes" id="UP000585474"/>
    </source>
</evidence>
<dbReference type="EMBL" id="BJWL01000432">
    <property type="protein sequence ID" value="GFS44132.1"/>
    <property type="molecule type" value="Genomic_DNA"/>
</dbReference>
<comment type="caution">
    <text evidence="2">The sequence shown here is derived from an EMBL/GenBank/DDBJ whole genome shotgun (WGS) entry which is preliminary data.</text>
</comment>
<dbReference type="OrthoDB" id="1906921at2759"/>
<feature type="compositionally biased region" description="Basic residues" evidence="1">
    <location>
        <begin position="1"/>
        <end position="11"/>
    </location>
</feature>
<feature type="compositionally biased region" description="Basic and acidic residues" evidence="1">
    <location>
        <begin position="12"/>
        <end position="21"/>
    </location>
</feature>
<sequence>MGHGYNGKKLKLTNEKADQSKEGSSPSSQSSKRGFGFGTIVRRAASVASVAAKHAYAAAAATRGPDEEMLPLKCCLMSISLPWEDIAYDLLFKGEKCLVRVVKRMARRRTFATQSESIQPLKNSTGVSPAIKVVRRWFWPHFCELQLLFFHIAVIFVRQWLESRTGKGQMDNNFAMIAHMTQVNVARYLRLMVHHMPNASRYTGDALQTVNLEVLCSILRKQRRDLPNTVCLVADIRYSGFYYVGVGPK</sequence>